<dbReference type="EMBL" id="CP034791">
    <property type="protein sequence ID" value="AZT90568.1"/>
    <property type="molecule type" value="Genomic_DNA"/>
</dbReference>
<sequence>MEKYSFYSYKEFFKKPIRNKIDILKILINTLEIILNQSSCDIKNANITVVKDRKMQRVFYHYENKIFTIYFPFSIEEIEGIYELWWDEIRIDHAIISTMMSIIEIEEDLKNKEFFEVIIENIEAKRDELIQDGIALKIIENSIKILKYLLITEDGYLRYDCDEVNWKKAWEKGNANKHPLHHLDIFYLDDNTFKIGLENTKKPCLNMLTCLNMLIDILNIDTDAYFLNIKHQW</sequence>
<gene>
    <name evidence="1" type="ORF">ELD05_07865</name>
</gene>
<organism evidence="1 2">
    <name type="scientific">Caldicellulosiruptor changbaiensis</name>
    <dbReference type="NCBI Taxonomy" id="1222016"/>
    <lineage>
        <taxon>Bacteria</taxon>
        <taxon>Bacillati</taxon>
        <taxon>Bacillota</taxon>
        <taxon>Bacillota incertae sedis</taxon>
        <taxon>Caldicellulosiruptorales</taxon>
        <taxon>Caldicellulosiruptoraceae</taxon>
        <taxon>Caldicellulosiruptor</taxon>
    </lineage>
</organism>
<evidence type="ECO:0000313" key="1">
    <source>
        <dbReference type="EMBL" id="AZT90568.1"/>
    </source>
</evidence>
<dbReference type="Proteomes" id="UP000282930">
    <property type="component" value="Chromosome"/>
</dbReference>
<dbReference type="AlphaFoldDB" id="A0A3T0D6B7"/>
<dbReference type="RefSeq" id="WP_127351990.1">
    <property type="nucleotide sequence ID" value="NZ_CP034791.1"/>
</dbReference>
<dbReference type="KEGG" id="ccha:ELD05_07865"/>
<accession>A0A3T0D6B7</accession>
<reference evidence="1 2" key="1">
    <citation type="submission" date="2018-12" db="EMBL/GenBank/DDBJ databases">
        <title>Genome sequence from the cellulolytic species, Caldicellulosiruptor changbaiensis.</title>
        <authorList>
            <person name="Blumer-Schuette S.E."/>
            <person name="Mendoza C."/>
        </authorList>
    </citation>
    <scope>NUCLEOTIDE SEQUENCE [LARGE SCALE GENOMIC DNA]</scope>
    <source>
        <strain evidence="1 2">CBS-Z</strain>
    </source>
</reference>
<proteinExistence type="predicted"/>
<keyword evidence="2" id="KW-1185">Reference proteome</keyword>
<protein>
    <submittedName>
        <fullName evidence="1">Uncharacterized protein</fullName>
    </submittedName>
</protein>
<name>A0A3T0D6B7_9FIRM</name>
<evidence type="ECO:0000313" key="2">
    <source>
        <dbReference type="Proteomes" id="UP000282930"/>
    </source>
</evidence>